<organism evidence="6">
    <name type="scientific">Desulfitobacterium hafniense</name>
    <name type="common">Desulfitobacterium frappieri</name>
    <dbReference type="NCBI Taxonomy" id="49338"/>
    <lineage>
        <taxon>Bacteria</taxon>
        <taxon>Bacillati</taxon>
        <taxon>Bacillota</taxon>
        <taxon>Clostridia</taxon>
        <taxon>Eubacteriales</taxon>
        <taxon>Desulfitobacteriaceae</taxon>
        <taxon>Desulfitobacterium</taxon>
    </lineage>
</organism>
<dbReference type="GO" id="GO:0033765">
    <property type="term" value="F:steroid dehydrogenase activity, acting on the CH-CH group of donors"/>
    <property type="evidence" value="ECO:0007669"/>
    <property type="project" value="UniProtKB-ARBA"/>
</dbReference>
<dbReference type="EMBL" id="LK996017">
    <property type="protein sequence ID" value="CDX03617.1"/>
    <property type="molecule type" value="Genomic_DNA"/>
</dbReference>
<keyword evidence="2" id="KW-0285">Flavoprotein</keyword>
<dbReference type="InterPro" id="IPR027477">
    <property type="entry name" value="Succ_DH/fumarate_Rdtase_cat_sf"/>
</dbReference>
<dbReference type="InterPro" id="IPR019546">
    <property type="entry name" value="TAT_signal_bac_arc"/>
</dbReference>
<feature type="domain" description="FAD-dependent oxidoreductase 2 FAD-binding" evidence="5">
    <location>
        <begin position="166"/>
        <end position="631"/>
    </location>
</feature>
<dbReference type="Pfam" id="PF12831">
    <property type="entry name" value="FAD_oxidored"/>
    <property type="match status" value="1"/>
</dbReference>
<keyword evidence="3" id="KW-0274">FAD</keyword>
<dbReference type="SUPFAM" id="SSF51905">
    <property type="entry name" value="FAD/NAD(P)-binding domain"/>
    <property type="match status" value="1"/>
</dbReference>
<accession>A0A098B5I9</accession>
<dbReference type="NCBIfam" id="TIGR01409">
    <property type="entry name" value="TAT_signal_seq"/>
    <property type="match status" value="1"/>
</dbReference>
<sequence>MSNHEVKKGFSRRDFLKSSAVGAVGLAAMGVLTACDSSAPAGAPVSEGNGAPVAASEGERIFGMCSTGDWLGKAPQIEATAIKEVIEKDVVVVGGGHSGLLAALGAVDEGASVAVIETQPWSSFVDLKGDGTNRSGWYGEDIGHVNSKWLIGRGFGPYNTGEIAYEFVKRTMGRCDPDLIRKYVQNSGPMLDRMMEIYASMGDRRIQEDSAVVVKKELHGKDDVTVDYSDMTQYPLSVVHHQHDEDQVYPMQVGDYKTWPCNIQFYGHQGNNIEYFNKYICYYAQEHGATWYFEHTGVVLVQDAGGNVTGVIAEDLNSPGTYKQFNARQGVVMAAGDFKGNPEMCWALLNEYMEWAERSGQTVADWQYTSTRSGTGHKMMCWAGGIMETTPRGCMGKKSGPSGPWGAGPFLQLNKKGRRFHNEAGTATASGIMFRQPQGLASFVTDKKVFQTLFKGGLDHGAPNFGWKEMADAMLEGFNSIEVGNPEGTQISGVAVAESLAYMKGTVYAANTLDELADFLGYTGDAKKTFLAEVAHYNELCRSAEGDIDYGKQKNLMIPVDEAPFYGGKSELNSKPSLGLVTLAGVVADEEFRVARAGNKEDPIKGLYTCGNCLGNRYGLEYVTPMAGNSLGMAMTHGWLAGKNAAQGI</sequence>
<keyword evidence="4" id="KW-0560">Oxidoreductase</keyword>
<dbReference type="InterPro" id="IPR036188">
    <property type="entry name" value="FAD/NAD-bd_sf"/>
</dbReference>
<comment type="cofactor">
    <cofactor evidence="1">
        <name>FAD</name>
        <dbReference type="ChEBI" id="CHEBI:57692"/>
    </cofactor>
</comment>
<dbReference type="InterPro" id="IPR050315">
    <property type="entry name" value="FAD-oxidoreductase_2"/>
</dbReference>
<evidence type="ECO:0000256" key="4">
    <source>
        <dbReference type="ARBA" id="ARBA00023002"/>
    </source>
</evidence>
<dbReference type="PANTHER" id="PTHR43400">
    <property type="entry name" value="FUMARATE REDUCTASE"/>
    <property type="match status" value="1"/>
</dbReference>
<protein>
    <submittedName>
        <fullName evidence="6">Periplasmic fumarate reductase-like flavoprotein</fullName>
    </submittedName>
</protein>
<evidence type="ECO:0000313" key="6">
    <source>
        <dbReference type="EMBL" id="CDX03617.1"/>
    </source>
</evidence>
<dbReference type="SUPFAM" id="SSF56425">
    <property type="entry name" value="Succinate dehydrogenase/fumarate reductase flavoprotein, catalytic domain"/>
    <property type="match status" value="1"/>
</dbReference>
<dbReference type="PANTHER" id="PTHR43400:SF7">
    <property type="entry name" value="FAD-DEPENDENT OXIDOREDUCTASE 2 FAD BINDING DOMAIN-CONTAINING PROTEIN"/>
    <property type="match status" value="1"/>
</dbReference>
<dbReference type="InterPro" id="IPR003953">
    <property type="entry name" value="FAD-dep_OxRdtase_2_FAD-bd"/>
</dbReference>
<dbReference type="PROSITE" id="PS51318">
    <property type="entry name" value="TAT"/>
    <property type="match status" value="1"/>
</dbReference>
<evidence type="ECO:0000256" key="1">
    <source>
        <dbReference type="ARBA" id="ARBA00001974"/>
    </source>
</evidence>
<dbReference type="AlphaFoldDB" id="A0A098B5I9"/>
<reference evidence="6" key="1">
    <citation type="submission" date="2014-07" db="EMBL/GenBank/DDBJ databases">
        <authorList>
            <person name="Hornung V.Bastian."/>
        </authorList>
    </citation>
    <scope>NUCLEOTIDE SEQUENCE</scope>
    <source>
        <strain evidence="6">PCE-S</strain>
    </source>
</reference>
<name>A0A098B5I9_DESHA</name>
<gene>
    <name evidence="6" type="ORF">DPCES_3731</name>
</gene>
<dbReference type="Pfam" id="PF00890">
    <property type="entry name" value="FAD_binding_2"/>
    <property type="match status" value="1"/>
</dbReference>
<proteinExistence type="predicted"/>
<dbReference type="PROSITE" id="PS51257">
    <property type="entry name" value="PROKAR_LIPOPROTEIN"/>
    <property type="match status" value="1"/>
</dbReference>
<dbReference type="Gene3D" id="3.90.700.10">
    <property type="entry name" value="Succinate dehydrogenase/fumarate reductase flavoprotein, catalytic domain"/>
    <property type="match status" value="1"/>
</dbReference>
<dbReference type="Gene3D" id="3.50.50.60">
    <property type="entry name" value="FAD/NAD(P)-binding domain"/>
    <property type="match status" value="2"/>
</dbReference>
<evidence type="ECO:0000259" key="5">
    <source>
        <dbReference type="Pfam" id="PF00890"/>
    </source>
</evidence>
<evidence type="ECO:0000256" key="2">
    <source>
        <dbReference type="ARBA" id="ARBA00022630"/>
    </source>
</evidence>
<dbReference type="RefSeq" id="WP_005813907.1">
    <property type="nucleotide sequence ID" value="NZ_CABKQQ010000051.1"/>
</dbReference>
<dbReference type="InterPro" id="IPR006311">
    <property type="entry name" value="TAT_signal"/>
</dbReference>
<dbReference type="PATRIC" id="fig|49338.4.peg.4004"/>
<evidence type="ECO:0000256" key="3">
    <source>
        <dbReference type="ARBA" id="ARBA00022827"/>
    </source>
</evidence>